<proteinExistence type="predicted"/>
<sequence length="123" mass="14142">MEYSVGGHNSSISPHKGVRMYRAERPETEPASRLHRISLSYTWVDLAVWKRLLRRHITQFCKGSVSAVRQHRSLCPDVWTARTKQNVMLKMRLTVNVEAVKLSSKRWRYSACVPLGLCSSEVS</sequence>
<organism evidence="1 2">
    <name type="scientific">Liparis tanakae</name>
    <name type="common">Tanaka's snailfish</name>
    <dbReference type="NCBI Taxonomy" id="230148"/>
    <lineage>
        <taxon>Eukaryota</taxon>
        <taxon>Metazoa</taxon>
        <taxon>Chordata</taxon>
        <taxon>Craniata</taxon>
        <taxon>Vertebrata</taxon>
        <taxon>Euteleostomi</taxon>
        <taxon>Actinopterygii</taxon>
        <taxon>Neopterygii</taxon>
        <taxon>Teleostei</taxon>
        <taxon>Neoteleostei</taxon>
        <taxon>Acanthomorphata</taxon>
        <taxon>Eupercaria</taxon>
        <taxon>Perciformes</taxon>
        <taxon>Cottioidei</taxon>
        <taxon>Cottales</taxon>
        <taxon>Liparidae</taxon>
        <taxon>Liparis</taxon>
    </lineage>
</organism>
<name>A0A4Z2JHM2_9TELE</name>
<accession>A0A4Z2JHM2</accession>
<evidence type="ECO:0000313" key="2">
    <source>
        <dbReference type="Proteomes" id="UP000314294"/>
    </source>
</evidence>
<dbReference type="AlphaFoldDB" id="A0A4Z2JHM2"/>
<reference evidence="1 2" key="1">
    <citation type="submission" date="2019-03" db="EMBL/GenBank/DDBJ databases">
        <title>First draft genome of Liparis tanakae, snailfish: a comprehensive survey of snailfish specific genes.</title>
        <authorList>
            <person name="Kim W."/>
            <person name="Song I."/>
            <person name="Jeong J.-H."/>
            <person name="Kim D."/>
            <person name="Kim S."/>
            <person name="Ryu S."/>
            <person name="Song J.Y."/>
            <person name="Lee S.K."/>
        </authorList>
    </citation>
    <scope>NUCLEOTIDE SEQUENCE [LARGE SCALE GENOMIC DNA]</scope>
    <source>
        <tissue evidence="1">Muscle</tissue>
    </source>
</reference>
<dbReference type="EMBL" id="SRLO01000004">
    <property type="protein sequence ID" value="TNN88762.1"/>
    <property type="molecule type" value="Genomic_DNA"/>
</dbReference>
<evidence type="ECO:0000313" key="1">
    <source>
        <dbReference type="EMBL" id="TNN88762.1"/>
    </source>
</evidence>
<gene>
    <name evidence="1" type="ORF">EYF80_001094</name>
</gene>
<keyword evidence="2" id="KW-1185">Reference proteome</keyword>
<protein>
    <submittedName>
        <fullName evidence="1">Uncharacterized protein</fullName>
    </submittedName>
</protein>
<comment type="caution">
    <text evidence="1">The sequence shown here is derived from an EMBL/GenBank/DDBJ whole genome shotgun (WGS) entry which is preliminary data.</text>
</comment>
<dbReference type="Proteomes" id="UP000314294">
    <property type="component" value="Unassembled WGS sequence"/>
</dbReference>